<accession>A0A2P4YC79</accession>
<dbReference type="Proteomes" id="UP000237271">
    <property type="component" value="Unassembled WGS sequence"/>
</dbReference>
<dbReference type="AlphaFoldDB" id="A0A2P4YC79"/>
<dbReference type="Pfam" id="PF16810">
    <property type="entry name" value="RXLR"/>
    <property type="match status" value="1"/>
</dbReference>
<keyword evidence="7" id="KW-1185">Reference proteome</keyword>
<comment type="function">
    <text evidence="5">Effector that suppresses plant defense responses during pathogen infection.</text>
</comment>
<dbReference type="GO" id="GO:0005576">
    <property type="term" value="C:extracellular region"/>
    <property type="evidence" value="ECO:0007669"/>
    <property type="project" value="UniProtKB-SubCell"/>
</dbReference>
<feature type="chain" id="PRO_5028521322" description="RxLR effector protein" evidence="5">
    <location>
        <begin position="22"/>
        <end position="150"/>
    </location>
</feature>
<evidence type="ECO:0000313" key="6">
    <source>
        <dbReference type="EMBL" id="POM75415.1"/>
    </source>
</evidence>
<evidence type="ECO:0000256" key="1">
    <source>
        <dbReference type="ARBA" id="ARBA00004613"/>
    </source>
</evidence>
<organism evidence="6 7">
    <name type="scientific">Phytophthora palmivora</name>
    <dbReference type="NCBI Taxonomy" id="4796"/>
    <lineage>
        <taxon>Eukaryota</taxon>
        <taxon>Sar</taxon>
        <taxon>Stramenopiles</taxon>
        <taxon>Oomycota</taxon>
        <taxon>Peronosporomycetes</taxon>
        <taxon>Peronosporales</taxon>
        <taxon>Peronosporaceae</taxon>
        <taxon>Phytophthora</taxon>
    </lineage>
</organism>
<evidence type="ECO:0000256" key="3">
    <source>
        <dbReference type="ARBA" id="ARBA00022525"/>
    </source>
</evidence>
<comment type="domain">
    <text evidence="5">The RxLR-dEER motif acts to carry the protein into the host cell cytoplasm through binding to cell surface phosphatidylinositol-3-phosphate.</text>
</comment>
<protein>
    <recommendedName>
        <fullName evidence="5">RxLR effector protein</fullName>
    </recommendedName>
</protein>
<proteinExistence type="inferred from homology"/>
<evidence type="ECO:0000313" key="7">
    <source>
        <dbReference type="Proteomes" id="UP000237271"/>
    </source>
</evidence>
<keyword evidence="4 5" id="KW-0732">Signal</keyword>
<evidence type="ECO:0000256" key="2">
    <source>
        <dbReference type="ARBA" id="ARBA00010400"/>
    </source>
</evidence>
<name>A0A2P4YC79_9STRA</name>
<evidence type="ECO:0000256" key="4">
    <source>
        <dbReference type="ARBA" id="ARBA00022729"/>
    </source>
</evidence>
<dbReference type="InterPro" id="IPR031825">
    <property type="entry name" value="RXLR"/>
</dbReference>
<dbReference type="OrthoDB" id="102701at2759"/>
<comment type="caution">
    <text evidence="6">The sequence shown here is derived from an EMBL/GenBank/DDBJ whole genome shotgun (WGS) entry which is preliminary data.</text>
</comment>
<keyword evidence="3 5" id="KW-0964">Secreted</keyword>
<dbReference type="EMBL" id="NCKW01003840">
    <property type="protein sequence ID" value="POM75415.1"/>
    <property type="molecule type" value="Genomic_DNA"/>
</dbReference>
<comment type="subcellular location">
    <subcellularLocation>
        <location evidence="1 5">Secreted</location>
    </subcellularLocation>
</comment>
<gene>
    <name evidence="6" type="ORF">PHPALM_7485</name>
</gene>
<evidence type="ECO:0000256" key="5">
    <source>
        <dbReference type="RuleBase" id="RU367124"/>
    </source>
</evidence>
<comment type="similarity">
    <text evidence="2 5">Belongs to the RxLR effector family.</text>
</comment>
<sequence length="150" mass="17107">MRLMLWFLLATLVAILSNCEAASFTSHKPLQQALSTNLVSCESNAFNDKRFLRSESNKVVLSDDSEERGSNQKLMDSLKKIRDVYLKWEKKVVDPAFQKLAKEGKTVTDVRETFQVRMMGSGRWGTPSGFKRFASLYETFVKANYPLLAK</sequence>
<feature type="signal peptide" evidence="5">
    <location>
        <begin position="1"/>
        <end position="21"/>
    </location>
</feature>
<reference evidence="6 7" key="1">
    <citation type="journal article" date="2017" name="Genome Biol. Evol.">
        <title>Phytophthora megakarya and P. palmivora, closely related causal agents of cacao black pod rot, underwent increases in genome sizes and gene numbers by different mechanisms.</title>
        <authorList>
            <person name="Ali S.S."/>
            <person name="Shao J."/>
            <person name="Lary D.J."/>
            <person name="Kronmiller B."/>
            <person name="Shen D."/>
            <person name="Strem M.D."/>
            <person name="Amoako-Attah I."/>
            <person name="Akrofi A.Y."/>
            <person name="Begoude B.A."/>
            <person name="Ten Hoopen G.M."/>
            <person name="Coulibaly K."/>
            <person name="Kebe B.I."/>
            <person name="Melnick R.L."/>
            <person name="Guiltinan M.J."/>
            <person name="Tyler B.M."/>
            <person name="Meinhardt L.W."/>
            <person name="Bailey B.A."/>
        </authorList>
    </citation>
    <scope>NUCLEOTIDE SEQUENCE [LARGE SCALE GENOMIC DNA]</scope>
    <source>
        <strain evidence="7">sbr112.9</strain>
    </source>
</reference>